<feature type="domain" description="Isopenicillin N synthase-like Fe(2+) 2OG dioxygenase" evidence="3">
    <location>
        <begin position="34"/>
        <end position="90"/>
    </location>
</feature>
<evidence type="ECO:0000313" key="5">
    <source>
        <dbReference type="Proteomes" id="UP000593576"/>
    </source>
</evidence>
<name>A0A7J9N6M8_GOSSC</name>
<comment type="caution">
    <text evidence="4">The sequence shown here is derived from an EMBL/GenBank/DDBJ whole genome shotgun (WGS) entry which is preliminary data.</text>
</comment>
<dbReference type="InterPro" id="IPR044861">
    <property type="entry name" value="IPNS-like_FE2OG_OXY"/>
</dbReference>
<dbReference type="OrthoDB" id="288590at2759"/>
<dbReference type="Gene3D" id="2.60.120.330">
    <property type="entry name" value="B-lactam Antibiotic, Isopenicillin N Synthase, Chain"/>
    <property type="match status" value="1"/>
</dbReference>
<dbReference type="EMBL" id="JABFAF010273546">
    <property type="protein sequence ID" value="MBA0878952.1"/>
    <property type="molecule type" value="Genomic_DNA"/>
</dbReference>
<dbReference type="InterPro" id="IPR050295">
    <property type="entry name" value="Plant_2OG-oxidoreductases"/>
</dbReference>
<keyword evidence="2" id="KW-0408">Iron</keyword>
<gene>
    <name evidence="4" type="ORF">Goshw_026940</name>
</gene>
<accession>A0A7J9N6M8</accession>
<dbReference type="SUPFAM" id="SSF51197">
    <property type="entry name" value="Clavaminate synthase-like"/>
    <property type="match status" value="1"/>
</dbReference>
<organism evidence="4 5">
    <name type="scientific">Gossypium schwendimanii</name>
    <name type="common">Cotton</name>
    <dbReference type="NCBI Taxonomy" id="34291"/>
    <lineage>
        <taxon>Eukaryota</taxon>
        <taxon>Viridiplantae</taxon>
        <taxon>Streptophyta</taxon>
        <taxon>Embryophyta</taxon>
        <taxon>Tracheophyta</taxon>
        <taxon>Spermatophyta</taxon>
        <taxon>Magnoliopsida</taxon>
        <taxon>eudicotyledons</taxon>
        <taxon>Gunneridae</taxon>
        <taxon>Pentapetalae</taxon>
        <taxon>rosids</taxon>
        <taxon>malvids</taxon>
        <taxon>Malvales</taxon>
        <taxon>Malvaceae</taxon>
        <taxon>Malvoideae</taxon>
        <taxon>Gossypium</taxon>
    </lineage>
</organism>
<dbReference type="AlphaFoldDB" id="A0A7J9N6M8"/>
<keyword evidence="5" id="KW-1185">Reference proteome</keyword>
<dbReference type="GO" id="GO:0046872">
    <property type="term" value="F:metal ion binding"/>
    <property type="evidence" value="ECO:0007669"/>
    <property type="project" value="UniProtKB-KW"/>
</dbReference>
<evidence type="ECO:0000256" key="2">
    <source>
        <dbReference type="ARBA" id="ARBA00023004"/>
    </source>
</evidence>
<proteinExistence type="predicted"/>
<sequence>MELHKITIYLIKRIAKNLGIDPKMLSSFFEDGAQVIRMNYYPPCVEASKVLGASPLQVNEVEGLQIKKDEKWVSVKPIPGALIVDIGDIIKEKERLSMAAFHNSKVGTKIGPLADLVLGF</sequence>
<reference evidence="4 5" key="1">
    <citation type="journal article" date="2019" name="Genome Biol. Evol.">
        <title>Insights into the evolution of the New World diploid cottons (Gossypium, subgenus Houzingenia) based on genome sequencing.</title>
        <authorList>
            <person name="Grover C.E."/>
            <person name="Arick M.A. 2nd"/>
            <person name="Thrash A."/>
            <person name="Conover J.L."/>
            <person name="Sanders W.S."/>
            <person name="Peterson D.G."/>
            <person name="Frelichowski J.E."/>
            <person name="Scheffler J.A."/>
            <person name="Scheffler B.E."/>
            <person name="Wendel J.F."/>
        </authorList>
    </citation>
    <scope>NUCLEOTIDE SEQUENCE [LARGE SCALE GENOMIC DNA]</scope>
    <source>
        <strain evidence="4">1</strain>
        <tissue evidence="4">Leaf</tissue>
    </source>
</reference>
<dbReference type="PANTHER" id="PTHR47991">
    <property type="entry name" value="OXOGLUTARATE/IRON-DEPENDENT DIOXYGENASE"/>
    <property type="match status" value="1"/>
</dbReference>
<keyword evidence="1" id="KW-0479">Metal-binding</keyword>
<evidence type="ECO:0000313" key="4">
    <source>
        <dbReference type="EMBL" id="MBA0878952.1"/>
    </source>
</evidence>
<dbReference type="Pfam" id="PF03171">
    <property type="entry name" value="2OG-FeII_Oxy"/>
    <property type="match status" value="1"/>
</dbReference>
<dbReference type="InterPro" id="IPR027443">
    <property type="entry name" value="IPNS-like_sf"/>
</dbReference>
<protein>
    <recommendedName>
        <fullName evidence="3">Isopenicillin N synthase-like Fe(2+) 2OG dioxygenase domain-containing protein</fullName>
    </recommendedName>
</protein>
<evidence type="ECO:0000256" key="1">
    <source>
        <dbReference type="ARBA" id="ARBA00022723"/>
    </source>
</evidence>
<dbReference type="Proteomes" id="UP000593576">
    <property type="component" value="Unassembled WGS sequence"/>
</dbReference>
<evidence type="ECO:0000259" key="3">
    <source>
        <dbReference type="Pfam" id="PF03171"/>
    </source>
</evidence>